<evidence type="ECO:0000313" key="2">
    <source>
        <dbReference type="EMBL" id="LAC22555.1"/>
    </source>
</evidence>
<dbReference type="SUPFAM" id="SSF52058">
    <property type="entry name" value="L domain-like"/>
    <property type="match status" value="1"/>
</dbReference>
<evidence type="ECO:0000313" key="1">
    <source>
        <dbReference type="EMBL" id="LAB68719.1"/>
    </source>
</evidence>
<dbReference type="EMBL" id="IACF01003089">
    <property type="protein sequence ID" value="LAB68719.1"/>
    <property type="molecule type" value="mRNA"/>
</dbReference>
<protein>
    <submittedName>
        <fullName evidence="1">Leucine-rich repeat-containing protein C10orf11 homolog</fullName>
    </submittedName>
</protein>
<dbReference type="Gene3D" id="3.80.10.10">
    <property type="entry name" value="Ribonuclease Inhibitor"/>
    <property type="match status" value="1"/>
</dbReference>
<dbReference type="PANTHER" id="PTHR46282:SF2">
    <property type="entry name" value="LEUCINE-RICH MELANOCYTE DIFFERENTIATION-ASSOCIATED PROTEIN"/>
    <property type="match status" value="1"/>
</dbReference>
<dbReference type="FunFam" id="3.80.10.10:FF:000695">
    <property type="entry name" value="leucine-rich melanocyte differentiation-associated protein"/>
    <property type="match status" value="1"/>
</dbReference>
<accession>A0A2P2I3W2</accession>
<reference evidence="1" key="2">
    <citation type="journal article" date="2018" name="Biosci. Biotechnol. Biochem.">
        <title>Polysaccharide hydrolase of the hadal zone amphipods Hirondellea gigas.</title>
        <authorList>
            <person name="Kobayashi H."/>
            <person name="Nagahama T."/>
            <person name="Arai W."/>
            <person name="Sasagawa Y."/>
            <person name="Umeda M."/>
            <person name="Hayashi T."/>
            <person name="Nikaido I."/>
            <person name="Watanabe H."/>
            <person name="Oguri K."/>
            <person name="Kitazato H."/>
            <person name="Fujioka K."/>
            <person name="Kido Y."/>
            <person name="Takami H."/>
        </authorList>
    </citation>
    <scope>NUCLEOTIDE SEQUENCE</scope>
    <source>
        <tissue evidence="1">Whole body</tissue>
    </source>
</reference>
<organism evidence="1">
    <name type="scientific">Hirondellea gigas</name>
    <dbReference type="NCBI Taxonomy" id="1518452"/>
    <lineage>
        <taxon>Eukaryota</taxon>
        <taxon>Metazoa</taxon>
        <taxon>Ecdysozoa</taxon>
        <taxon>Arthropoda</taxon>
        <taxon>Crustacea</taxon>
        <taxon>Multicrustacea</taxon>
        <taxon>Malacostraca</taxon>
        <taxon>Eumalacostraca</taxon>
        <taxon>Peracarida</taxon>
        <taxon>Amphipoda</taxon>
        <taxon>Amphilochidea</taxon>
        <taxon>Lysianassida</taxon>
        <taxon>Lysianassidira</taxon>
        <taxon>Lysianassoidea</taxon>
        <taxon>Lysianassidae</taxon>
        <taxon>Hirondellea</taxon>
    </lineage>
</organism>
<dbReference type="AlphaFoldDB" id="A0A2P2I3W2"/>
<dbReference type="EMBL" id="IACT01003307">
    <property type="protein sequence ID" value="LAC22555.1"/>
    <property type="molecule type" value="mRNA"/>
</dbReference>
<proteinExistence type="evidence at transcript level"/>
<dbReference type="Pfam" id="PF14580">
    <property type="entry name" value="LRR_9"/>
    <property type="match status" value="1"/>
</dbReference>
<dbReference type="InterPro" id="IPR032675">
    <property type="entry name" value="LRR_dom_sf"/>
</dbReference>
<dbReference type="PANTHER" id="PTHR46282">
    <property type="entry name" value="LEUCINE-RICH MELANOCYTE DIFFERENTIATION-ASSOCIATED PROTEIN"/>
    <property type="match status" value="1"/>
</dbReference>
<name>A0A2P2I3W2_9CRUS</name>
<reference evidence="2" key="1">
    <citation type="submission" date="2017-11" db="EMBL/GenBank/DDBJ databases">
        <title>The sensing device of the deep-sea amphipod.</title>
        <authorList>
            <person name="Kobayashi H."/>
            <person name="Nagahama T."/>
            <person name="Arai W."/>
            <person name="Sasagawa Y."/>
            <person name="Umeda M."/>
            <person name="Hayashi T."/>
            <person name="Nikaido I."/>
            <person name="Watanabe H."/>
            <person name="Oguri K."/>
            <person name="Kitazato H."/>
            <person name="Fujioka K."/>
            <person name="Kido Y."/>
            <person name="Takami H."/>
        </authorList>
    </citation>
    <scope>NUCLEOTIDE SEQUENCE</scope>
    <source>
        <tissue evidence="2">Whole body</tissue>
    </source>
</reference>
<dbReference type="InterPro" id="IPR043313">
    <property type="entry name" value="LRMDA"/>
</dbReference>
<sequence length="238" mass="27159">MTAHLCITTYKSPGQDLLKLELCFVGQDCMRVPAILGATYGCQARRLDLSFNVLKSLDGLVRFPYLEELILDNNRLTDDVTWPSMPHLTTLSINKNLFCNVHLLLARLKDACPQLRYLSLLNNCACPDQLTVARPEHEYRNYRLVVLQQLPKLRFLDSRRVSSKESKEAKECRGGRNLILQCPTLLDSEESHQSSFMSRMNLPSSSFLFGNKSASKATNRDKIITQDKDCNRINYATR</sequence>